<name>A0A9W9Z3N1_9CNID</name>
<organism evidence="1 2">
    <name type="scientific">Desmophyllum pertusum</name>
    <dbReference type="NCBI Taxonomy" id="174260"/>
    <lineage>
        <taxon>Eukaryota</taxon>
        <taxon>Metazoa</taxon>
        <taxon>Cnidaria</taxon>
        <taxon>Anthozoa</taxon>
        <taxon>Hexacorallia</taxon>
        <taxon>Scleractinia</taxon>
        <taxon>Caryophylliina</taxon>
        <taxon>Caryophylliidae</taxon>
        <taxon>Desmophyllum</taxon>
    </lineage>
</organism>
<protein>
    <submittedName>
        <fullName evidence="1">NADH dehydrogenase [ubiquinone] 1 alpha subcomplex assembly factor 5</fullName>
    </submittedName>
</protein>
<dbReference type="AlphaFoldDB" id="A0A9W9Z3N1"/>
<dbReference type="Proteomes" id="UP001163046">
    <property type="component" value="Unassembled WGS sequence"/>
</dbReference>
<evidence type="ECO:0000313" key="1">
    <source>
        <dbReference type="EMBL" id="KAJ7373118.1"/>
    </source>
</evidence>
<comment type="caution">
    <text evidence="1">The sequence shown here is derived from an EMBL/GenBank/DDBJ whole genome shotgun (WGS) entry which is preliminary data.</text>
</comment>
<accession>A0A9W9Z3N1</accession>
<sequence length="136" mass="15852">MAYRRLVSVFRRPGIWRCFSARRQDEAIMNVFDRKAKRRQKNRAALAEDVAVYDYLRDEAKVFRVLAIKSIFYPRKNVVILCQEAELARLEKFRSLEGISENPYAHYGHNIKVEVADLGFEEAVHFANGQTSINDV</sequence>
<evidence type="ECO:0000313" key="2">
    <source>
        <dbReference type="Proteomes" id="UP001163046"/>
    </source>
</evidence>
<proteinExistence type="predicted"/>
<gene>
    <name evidence="1" type="primary">NDUFAF5_1</name>
    <name evidence="1" type="ORF">OS493_014266</name>
</gene>
<dbReference type="OrthoDB" id="10265890at2759"/>
<reference evidence="1" key="1">
    <citation type="submission" date="2023-01" db="EMBL/GenBank/DDBJ databases">
        <title>Genome assembly of the deep-sea coral Lophelia pertusa.</title>
        <authorList>
            <person name="Herrera S."/>
            <person name="Cordes E."/>
        </authorList>
    </citation>
    <scope>NUCLEOTIDE SEQUENCE</scope>
    <source>
        <strain evidence="1">USNM1676648</strain>
        <tissue evidence="1">Polyp</tissue>
    </source>
</reference>
<dbReference type="EMBL" id="MU826832">
    <property type="protein sequence ID" value="KAJ7373118.1"/>
    <property type="molecule type" value="Genomic_DNA"/>
</dbReference>
<keyword evidence="2" id="KW-1185">Reference proteome</keyword>